<accession>A0A1F4UI85</accession>
<keyword evidence="3" id="KW-0812">Transmembrane</keyword>
<gene>
    <name evidence="4" type="ORF">A2V54_00490</name>
</gene>
<dbReference type="STRING" id="1802613.A2V54_00490"/>
<keyword evidence="3" id="KW-0472">Membrane</keyword>
<feature type="transmembrane region" description="Helical" evidence="3">
    <location>
        <begin position="149"/>
        <end position="169"/>
    </location>
</feature>
<dbReference type="Gene3D" id="1.20.120.1760">
    <property type="match status" value="1"/>
</dbReference>
<comment type="caution">
    <text evidence="4">The sequence shown here is derived from an EMBL/GenBank/DDBJ whole genome shotgun (WGS) entry which is preliminary data.</text>
</comment>
<organism evidence="4 5">
    <name type="scientific">candidate division WWE3 bacterium RBG_19FT_COMBO_53_11</name>
    <dbReference type="NCBI Taxonomy" id="1802613"/>
    <lineage>
        <taxon>Bacteria</taxon>
        <taxon>Katanobacteria</taxon>
    </lineage>
</organism>
<dbReference type="AlphaFoldDB" id="A0A1F4UI85"/>
<dbReference type="GO" id="GO:0016780">
    <property type="term" value="F:phosphotransferase activity, for other substituted phosphate groups"/>
    <property type="evidence" value="ECO:0007669"/>
    <property type="project" value="InterPro"/>
</dbReference>
<evidence type="ECO:0000313" key="5">
    <source>
        <dbReference type="Proteomes" id="UP000176583"/>
    </source>
</evidence>
<dbReference type="InterPro" id="IPR043130">
    <property type="entry name" value="CDP-OH_PTrfase_TM_dom"/>
</dbReference>
<name>A0A1F4UI85_UNCKA</name>
<dbReference type="EMBL" id="MEUW01000013">
    <property type="protein sequence ID" value="OGC44629.1"/>
    <property type="molecule type" value="Genomic_DNA"/>
</dbReference>
<comment type="similarity">
    <text evidence="2">Belongs to the CDP-alcohol phosphatidyltransferase class-I family.</text>
</comment>
<dbReference type="Pfam" id="PF01066">
    <property type="entry name" value="CDP-OH_P_transf"/>
    <property type="match status" value="1"/>
</dbReference>
<dbReference type="InterPro" id="IPR000462">
    <property type="entry name" value="CDP-OH_P_trans"/>
</dbReference>
<evidence type="ECO:0000256" key="1">
    <source>
        <dbReference type="ARBA" id="ARBA00022679"/>
    </source>
</evidence>
<dbReference type="GO" id="GO:0008654">
    <property type="term" value="P:phospholipid biosynthetic process"/>
    <property type="evidence" value="ECO:0007669"/>
    <property type="project" value="InterPro"/>
</dbReference>
<feature type="transmembrane region" description="Helical" evidence="3">
    <location>
        <begin position="92"/>
        <end position="113"/>
    </location>
</feature>
<keyword evidence="3" id="KW-1133">Transmembrane helix</keyword>
<dbReference type="GO" id="GO:0016020">
    <property type="term" value="C:membrane"/>
    <property type="evidence" value="ECO:0007669"/>
    <property type="project" value="InterPro"/>
</dbReference>
<keyword evidence="1 2" id="KW-0808">Transferase</keyword>
<dbReference type="Proteomes" id="UP000176583">
    <property type="component" value="Unassembled WGS sequence"/>
</dbReference>
<feature type="transmembrane region" description="Helical" evidence="3">
    <location>
        <begin position="125"/>
        <end position="143"/>
    </location>
</feature>
<evidence type="ECO:0000256" key="3">
    <source>
        <dbReference type="SAM" id="Phobius"/>
    </source>
</evidence>
<evidence type="ECO:0008006" key="6">
    <source>
        <dbReference type="Google" id="ProtNLM"/>
    </source>
</evidence>
<evidence type="ECO:0000256" key="2">
    <source>
        <dbReference type="RuleBase" id="RU003750"/>
    </source>
</evidence>
<evidence type="ECO:0000313" key="4">
    <source>
        <dbReference type="EMBL" id="OGC44629.1"/>
    </source>
</evidence>
<sequence>MGWLHQHIANAISFSRIIFSPLLVFFALLEEKTAFGILALLLFASDAVDGTIARRFKTESDFGHMLDTIADFIFYPAVLLSCFYIFREELARHYLLVVVPVFFLTAPKIIGLCYTKNIPNLHTRIWQFTTYVFGFWFAVSLLQRFNLPLLWAINGLSILAGIDEALIFLTGKNKTDQRVHSYWEVLKERSPRNDQKSPESD</sequence>
<protein>
    <recommendedName>
        <fullName evidence="6">CDP-diacylglycerol--glycerol-3-phosphate 3-phosphatidyltransferase</fullName>
    </recommendedName>
</protein>
<dbReference type="InterPro" id="IPR048254">
    <property type="entry name" value="CDP_ALCOHOL_P_TRANSF_CS"/>
</dbReference>
<dbReference type="PROSITE" id="PS00379">
    <property type="entry name" value="CDP_ALCOHOL_P_TRANSF"/>
    <property type="match status" value="1"/>
</dbReference>
<proteinExistence type="inferred from homology"/>
<feature type="transmembrane region" description="Helical" evidence="3">
    <location>
        <begin position="65"/>
        <end position="86"/>
    </location>
</feature>
<reference evidence="4 5" key="1">
    <citation type="journal article" date="2016" name="Nat. Commun.">
        <title>Thousands of microbial genomes shed light on interconnected biogeochemical processes in an aquifer system.</title>
        <authorList>
            <person name="Anantharaman K."/>
            <person name="Brown C.T."/>
            <person name="Hug L.A."/>
            <person name="Sharon I."/>
            <person name="Castelle C.J."/>
            <person name="Probst A.J."/>
            <person name="Thomas B.C."/>
            <person name="Singh A."/>
            <person name="Wilkins M.J."/>
            <person name="Karaoz U."/>
            <person name="Brodie E.L."/>
            <person name="Williams K.H."/>
            <person name="Hubbard S.S."/>
            <person name="Banfield J.F."/>
        </authorList>
    </citation>
    <scope>NUCLEOTIDE SEQUENCE [LARGE SCALE GENOMIC DNA]</scope>
</reference>